<dbReference type="Gene3D" id="1.25.40.10">
    <property type="entry name" value="Tetratricopeptide repeat domain"/>
    <property type="match status" value="1"/>
</dbReference>
<reference evidence="1 2" key="1">
    <citation type="submission" date="2021-01" db="EMBL/GenBank/DDBJ databases">
        <title>Cercospora kikuchii MAFF 305040 whole genome shotgun sequence.</title>
        <authorList>
            <person name="Kashiwa T."/>
            <person name="Suzuki T."/>
        </authorList>
    </citation>
    <scope>NUCLEOTIDE SEQUENCE [LARGE SCALE GENOMIC DNA]</scope>
    <source>
        <strain evidence="1 2">MAFF 305040</strain>
    </source>
</reference>
<evidence type="ECO:0008006" key="3">
    <source>
        <dbReference type="Google" id="ProtNLM"/>
    </source>
</evidence>
<comment type="caution">
    <text evidence="1">The sequence shown here is derived from an EMBL/GenBank/DDBJ whole genome shotgun (WGS) entry which is preliminary data.</text>
</comment>
<dbReference type="AlphaFoldDB" id="A0A9P3CJ79"/>
<dbReference type="OrthoDB" id="414698at2759"/>
<accession>A0A9P3CJ79</accession>
<dbReference type="Gene3D" id="1.20.58.320">
    <property type="entry name" value="TPR-like"/>
    <property type="match status" value="1"/>
</dbReference>
<gene>
    <name evidence="1" type="ORF">CKM354_000476800</name>
</gene>
<dbReference type="SUPFAM" id="SSF48452">
    <property type="entry name" value="TPR-like"/>
    <property type="match status" value="1"/>
</dbReference>
<keyword evidence="2" id="KW-1185">Reference proteome</keyword>
<dbReference type="GeneID" id="68290343"/>
<sequence length="314" mass="36664">MHFYQLQPRIGQLRKVGSYTRHLKPSILSLSIASKYSSMAVALPPQHFKLDREIWNPSLYASVHNFWFQGLEQDAKVQNATTRRRWWGLGRSEEEFKEIDRQVHQLFGPAVRSIGPENLKLPEWKGYDHELEHAQEIAAPFIPEIGQGKEGADTLLAMILLLDQMPRHMFRTPPDLALVYRHYDRLAWSLFRSFKKSSTTEISTENPLGSLWYHARLVRKHWFKMPLVHSEDMASQEESLAEVVEWQNVAREKGDEEVVEDLQYGVDASKSHRDIVERFGRFPHRNLCLGRENTREEEEWLKTGETFGVKQDGK</sequence>
<evidence type="ECO:0000313" key="2">
    <source>
        <dbReference type="Proteomes" id="UP000825890"/>
    </source>
</evidence>
<organism evidence="1 2">
    <name type="scientific">Cercospora kikuchii</name>
    <dbReference type="NCBI Taxonomy" id="84275"/>
    <lineage>
        <taxon>Eukaryota</taxon>
        <taxon>Fungi</taxon>
        <taxon>Dikarya</taxon>
        <taxon>Ascomycota</taxon>
        <taxon>Pezizomycotina</taxon>
        <taxon>Dothideomycetes</taxon>
        <taxon>Dothideomycetidae</taxon>
        <taxon>Mycosphaerellales</taxon>
        <taxon>Mycosphaerellaceae</taxon>
        <taxon>Cercospora</taxon>
    </lineage>
</organism>
<protein>
    <recommendedName>
        <fullName evidence="3">DUF924-domain-containing protein</fullName>
    </recommendedName>
</protein>
<dbReference type="Pfam" id="PF06041">
    <property type="entry name" value="DUF924"/>
    <property type="match status" value="1"/>
</dbReference>
<name>A0A9P3CJ79_9PEZI</name>
<dbReference type="RefSeq" id="XP_044655952.1">
    <property type="nucleotide sequence ID" value="XM_044800017.1"/>
</dbReference>
<dbReference type="InterPro" id="IPR011990">
    <property type="entry name" value="TPR-like_helical_dom_sf"/>
</dbReference>
<dbReference type="Proteomes" id="UP000825890">
    <property type="component" value="Unassembled WGS sequence"/>
</dbReference>
<evidence type="ECO:0000313" key="1">
    <source>
        <dbReference type="EMBL" id="GIZ41465.1"/>
    </source>
</evidence>
<proteinExistence type="predicted"/>
<dbReference type="InterPro" id="IPR010323">
    <property type="entry name" value="DUF924"/>
</dbReference>
<dbReference type="EMBL" id="BOLY01000003">
    <property type="protein sequence ID" value="GIZ41465.1"/>
    <property type="molecule type" value="Genomic_DNA"/>
</dbReference>